<sequence>MGGMDGNDLAHGSGQARGARVSAEVQATPVVQTSVGTVEGTVRDGVAQFLGIPYGSPPVGELRFRPPEPAPPWGGIRSATTYGPSSYPTLTDADREYFPNSRLWSVYAGYDASIPFHEDCLRLNVWTSAGGTSNRPVLVWLHGGGFSWGSGSSPLTTGDRLARDHGLVVVTVNHRLGVLGYLHVDGEDDSAIAGLLDLRLALEWVRDNIAAFGGDPHNVTIAGHSGGASKVACLLALPAARGLFQRAIIMSGVVTLRSMTLEEAQIQADALWGKAGLPTGDIGALRRMPAAELCRVAGGLRFRPAVGEPGMPVHPFDDAAAPSASGIPLLTGVAKDDAATFKWDSDPSFAGIGEAELHRRVLGLPGVTGAVHARTLIDHARAQRPGATSARLLVDISTRGLRERTERMLELKDAQSPAAIWDYEFAHDIVMPAETAFAGEPMAPHGAELPFMFDLPGHEWLVGAGPAREVLSRVMSGYWSNFVRTGDPNGAGLPPWDQWTAEIPRIQLLT</sequence>
<dbReference type="PRINTS" id="PR00878">
    <property type="entry name" value="CHOLNESTRASE"/>
</dbReference>
<dbReference type="PANTHER" id="PTHR43918:SF4">
    <property type="entry name" value="CARBOXYLIC ESTER HYDROLASE"/>
    <property type="match status" value="1"/>
</dbReference>
<reference evidence="7 8" key="1">
    <citation type="submission" date="2018-09" db="EMBL/GenBank/DDBJ databases">
        <title>Genome sequencing of strain 2DFW10M-5.</title>
        <authorList>
            <person name="Heo J."/>
            <person name="Kim S.-J."/>
            <person name="Kwon S.-W."/>
        </authorList>
    </citation>
    <scope>NUCLEOTIDE SEQUENCE [LARGE SCALE GENOMIC DNA]</scope>
    <source>
        <strain evidence="7 8">2DFW10M-5</strain>
    </source>
</reference>
<dbReference type="InterPro" id="IPR019826">
    <property type="entry name" value="Carboxylesterase_B_AS"/>
</dbReference>
<evidence type="ECO:0000256" key="3">
    <source>
        <dbReference type="ARBA" id="ARBA00023157"/>
    </source>
</evidence>
<dbReference type="Gene3D" id="3.40.50.1820">
    <property type="entry name" value="alpha/beta hydrolase"/>
    <property type="match status" value="1"/>
</dbReference>
<comment type="similarity">
    <text evidence="1 4">Belongs to the type-B carboxylesterase/lipase family.</text>
</comment>
<dbReference type="PROSITE" id="PS00122">
    <property type="entry name" value="CARBOXYLESTERASE_B_1"/>
    <property type="match status" value="1"/>
</dbReference>
<keyword evidence="2 4" id="KW-0378">Hydrolase</keyword>
<evidence type="ECO:0000313" key="8">
    <source>
        <dbReference type="Proteomes" id="UP000275069"/>
    </source>
</evidence>
<keyword evidence="3" id="KW-1015">Disulfide bond</keyword>
<evidence type="ECO:0000256" key="5">
    <source>
        <dbReference type="SAM" id="MobiDB-lite"/>
    </source>
</evidence>
<dbReference type="GO" id="GO:0004104">
    <property type="term" value="F:cholinesterase activity"/>
    <property type="evidence" value="ECO:0007669"/>
    <property type="project" value="InterPro"/>
</dbReference>
<dbReference type="InterPro" id="IPR000997">
    <property type="entry name" value="Cholinesterase"/>
</dbReference>
<evidence type="ECO:0000313" key="7">
    <source>
        <dbReference type="EMBL" id="AYG03148.1"/>
    </source>
</evidence>
<feature type="domain" description="Carboxylesterase type B" evidence="6">
    <location>
        <begin position="28"/>
        <end position="502"/>
    </location>
</feature>
<dbReference type="Pfam" id="PF00135">
    <property type="entry name" value="COesterase"/>
    <property type="match status" value="1"/>
</dbReference>
<evidence type="ECO:0000256" key="2">
    <source>
        <dbReference type="ARBA" id="ARBA00022801"/>
    </source>
</evidence>
<proteinExistence type="inferred from homology"/>
<evidence type="ECO:0000259" key="6">
    <source>
        <dbReference type="Pfam" id="PF00135"/>
    </source>
</evidence>
<keyword evidence="8" id="KW-1185">Reference proteome</keyword>
<dbReference type="InterPro" id="IPR050654">
    <property type="entry name" value="AChE-related_enzymes"/>
</dbReference>
<dbReference type="PANTHER" id="PTHR43918">
    <property type="entry name" value="ACETYLCHOLINESTERASE"/>
    <property type="match status" value="1"/>
</dbReference>
<dbReference type="KEGG" id="gry:D7I44_06140"/>
<accession>A0A387BKH1</accession>
<dbReference type="AlphaFoldDB" id="A0A387BKH1"/>
<dbReference type="InterPro" id="IPR002018">
    <property type="entry name" value="CarbesteraseB"/>
</dbReference>
<evidence type="ECO:0000256" key="1">
    <source>
        <dbReference type="ARBA" id="ARBA00005964"/>
    </source>
</evidence>
<dbReference type="EC" id="3.1.1.-" evidence="4"/>
<evidence type="ECO:0000256" key="4">
    <source>
        <dbReference type="RuleBase" id="RU361235"/>
    </source>
</evidence>
<feature type="region of interest" description="Disordered" evidence="5">
    <location>
        <begin position="1"/>
        <end position="21"/>
    </location>
</feature>
<protein>
    <recommendedName>
        <fullName evidence="4">Carboxylic ester hydrolase</fullName>
        <ecNumber evidence="4">3.1.1.-</ecNumber>
    </recommendedName>
</protein>
<dbReference type="EMBL" id="CP032624">
    <property type="protein sequence ID" value="AYG03148.1"/>
    <property type="molecule type" value="Genomic_DNA"/>
</dbReference>
<dbReference type="OrthoDB" id="3199405at2"/>
<dbReference type="Proteomes" id="UP000275069">
    <property type="component" value="Chromosome"/>
</dbReference>
<dbReference type="SUPFAM" id="SSF53474">
    <property type="entry name" value="alpha/beta-Hydrolases"/>
    <property type="match status" value="1"/>
</dbReference>
<name>A0A387BKH1_9MICO</name>
<gene>
    <name evidence="7" type="ORF">D7I44_06140</name>
</gene>
<organism evidence="7 8">
    <name type="scientific">Gryllotalpicola protaetiae</name>
    <dbReference type="NCBI Taxonomy" id="2419771"/>
    <lineage>
        <taxon>Bacteria</taxon>
        <taxon>Bacillati</taxon>
        <taxon>Actinomycetota</taxon>
        <taxon>Actinomycetes</taxon>
        <taxon>Micrococcales</taxon>
        <taxon>Microbacteriaceae</taxon>
        <taxon>Gryllotalpicola</taxon>
    </lineage>
</organism>
<dbReference type="InterPro" id="IPR029058">
    <property type="entry name" value="AB_hydrolase_fold"/>
</dbReference>